<dbReference type="Gene3D" id="3.40.50.300">
    <property type="entry name" value="P-loop containing nucleotide triphosphate hydrolases"/>
    <property type="match status" value="4"/>
</dbReference>
<dbReference type="AlphaFoldDB" id="A0A1G9YV50"/>
<keyword evidence="4 14" id="KW-0378">Hydrolase</keyword>
<keyword evidence="10" id="KW-0413">Isomerase</keyword>
<evidence type="ECO:0000256" key="7">
    <source>
        <dbReference type="ARBA" id="ARBA00022840"/>
    </source>
</evidence>
<evidence type="ECO:0000256" key="1">
    <source>
        <dbReference type="ARBA" id="ARBA00022722"/>
    </source>
</evidence>
<accession>A0A1G9YV50</accession>
<evidence type="ECO:0000256" key="3">
    <source>
        <dbReference type="ARBA" id="ARBA00022763"/>
    </source>
</evidence>
<evidence type="ECO:0000256" key="11">
    <source>
        <dbReference type="ARBA" id="ARBA00034617"/>
    </source>
</evidence>
<evidence type="ECO:0000256" key="6">
    <source>
        <dbReference type="ARBA" id="ARBA00022839"/>
    </source>
</evidence>
<feature type="region of interest" description="Disordered" evidence="15">
    <location>
        <begin position="913"/>
        <end position="932"/>
    </location>
</feature>
<evidence type="ECO:0000256" key="9">
    <source>
        <dbReference type="ARBA" id="ARBA00023204"/>
    </source>
</evidence>
<keyword evidence="9" id="KW-0234">DNA repair</keyword>
<dbReference type="InterPro" id="IPR038726">
    <property type="entry name" value="PDDEXK_AddAB-type"/>
</dbReference>
<dbReference type="InterPro" id="IPR014016">
    <property type="entry name" value="UvrD-like_ATP-bd"/>
</dbReference>
<name>A0A1G9YV50_9ACTO</name>
<feature type="compositionally biased region" description="Gly residues" evidence="15">
    <location>
        <begin position="916"/>
        <end position="927"/>
    </location>
</feature>
<evidence type="ECO:0000256" key="5">
    <source>
        <dbReference type="ARBA" id="ARBA00022806"/>
    </source>
</evidence>
<keyword evidence="7 14" id="KW-0067">ATP-binding</keyword>
<dbReference type="OrthoDB" id="4812256at2"/>
<dbReference type="GO" id="GO:0000725">
    <property type="term" value="P:recombinational repair"/>
    <property type="evidence" value="ECO:0007669"/>
    <property type="project" value="TreeGrafter"/>
</dbReference>
<dbReference type="GO" id="GO:0033202">
    <property type="term" value="C:DNA helicase complex"/>
    <property type="evidence" value="ECO:0007669"/>
    <property type="project" value="TreeGrafter"/>
</dbReference>
<feature type="domain" description="UvrD-like helicase C-terminal" evidence="17">
    <location>
        <begin position="373"/>
        <end position="716"/>
    </location>
</feature>
<dbReference type="Gene3D" id="3.90.320.10">
    <property type="match status" value="1"/>
</dbReference>
<comment type="catalytic activity">
    <reaction evidence="11">
        <text>Couples ATP hydrolysis with the unwinding of duplex DNA by translocating in the 3'-5' direction.</text>
        <dbReference type="EC" id="5.6.2.4"/>
    </reaction>
</comment>
<dbReference type="Pfam" id="PF13361">
    <property type="entry name" value="UvrD_C"/>
    <property type="match status" value="1"/>
</dbReference>
<dbReference type="GO" id="GO:0004527">
    <property type="term" value="F:exonuclease activity"/>
    <property type="evidence" value="ECO:0007669"/>
    <property type="project" value="UniProtKB-KW"/>
</dbReference>
<evidence type="ECO:0000256" key="12">
    <source>
        <dbReference type="ARBA" id="ARBA00034808"/>
    </source>
</evidence>
<evidence type="ECO:0000256" key="2">
    <source>
        <dbReference type="ARBA" id="ARBA00022741"/>
    </source>
</evidence>
<evidence type="ECO:0000256" key="15">
    <source>
        <dbReference type="SAM" id="MobiDB-lite"/>
    </source>
</evidence>
<keyword evidence="3" id="KW-0227">DNA damage</keyword>
<dbReference type="PROSITE" id="PS51198">
    <property type="entry name" value="UVRD_HELICASE_ATP_BIND"/>
    <property type="match status" value="1"/>
</dbReference>
<sequence length="1162" mass="125412">MSAADLTPEALAEKLGLPRPTAEQSRVIGYELRPLLVVAGAGSGKTATMSQRVVHLVATGAVRPDQVLGLTFTRKATAELAERVSLRLSQLAASGAIADVDDAPEPTVATYDSFAGSLVREYGLYVGADPDATLITEARKWQIVTDILERRTDPLPIDSLSTATKIVLDADNALSTNLLGIEDAREGLTELHELFAGLVRAGGVGGAKPAKDILAKAPERMRNWLEVLETVQEFRDYKRRHGLVDFGDRLALACRIAEEVPEAVAAMRAQYPAVLLDEFQDTSVAQVRLLSALFADRGVTAVGDPNQAIYGWRGASAGALDTFHERFNPSGTQAVSQGEDPDVHTPVLPLSTAWRNDSAVLAAANVISRPLRSHEYQSGDAEVSHVRVDKLQERSIETGLGTGRVLGAFLADPLQEGETVAKFMRERWSPEAELAILGRTHDQLDVVAKVLHARGVPYEVVGLGGMLSIPEVADVRALLTVAADPERGDRLMRLLTGADIGAADLRALQYFARELARHRVRADGAGADTRPDGDGVLRLGYTRAESAESGSGGGSPAEQLEEAALSEALEEIARRDDATRAPSARRVAGECSAGGSAEIAELSEAGRQAALRIARALRRVRGALTLPLPDLVAVAEQALGLDVELAARVGNRMGRRALDAFRAAAEQYAADVETPTVSGFLELLELFEQKEDGLDVPEVVPTPGAVQLMTVHAAKGLEWDCVAVIGLSEKSFPKYGVAPSADGTLVDKSWMGYQDQFPHPLRTDADQLPPFRLVELDVSADVGMELPEDEKQVVAEYLNEYAYALGRHTIAEERRLAYVAITRARHDVLLTGSHLAKTARKPNPMSRFLAELRRRDLVDEFGPGFTERNPDAVNPLSNAVAKAPWPVTHSAAPGSERAARIAAAEAVSRAMAAPAAGGGTGETGLGADGMRDGASSDECVSHWWEEARLLLAERDAAAAETPTVRQPAHLAATRLAALRGDRDQFALDLRRPLPSQPQSAGRLGTVFHEAIAQRLSSQSPLFSLNEAGVPDTLTGPDRKRVERWLDVAANHPLLEDYQLVSTEESLELTVGDTTLRCRIDAVFKQPDTGNYLVVDWKTGHQRVPVDQLSVYVHAWSAKEQVPTDQIRAAYLYVADDGYVDELDQDSFLTLEEIRQPLDQRDQ</sequence>
<dbReference type="PROSITE" id="PS51217">
    <property type="entry name" value="UVRD_HELICASE_CTER"/>
    <property type="match status" value="1"/>
</dbReference>
<dbReference type="CDD" id="cd17932">
    <property type="entry name" value="DEXQc_UvrD"/>
    <property type="match status" value="1"/>
</dbReference>
<keyword evidence="8" id="KW-0238">DNA-binding</keyword>
<dbReference type="RefSeq" id="WP_092612124.1">
    <property type="nucleotide sequence ID" value="NZ_FNHU01000014.1"/>
</dbReference>
<evidence type="ECO:0000256" key="8">
    <source>
        <dbReference type="ARBA" id="ARBA00023125"/>
    </source>
</evidence>
<comment type="catalytic activity">
    <reaction evidence="13">
        <text>ATP + H2O = ADP + phosphate + H(+)</text>
        <dbReference type="Rhea" id="RHEA:13065"/>
        <dbReference type="ChEBI" id="CHEBI:15377"/>
        <dbReference type="ChEBI" id="CHEBI:15378"/>
        <dbReference type="ChEBI" id="CHEBI:30616"/>
        <dbReference type="ChEBI" id="CHEBI:43474"/>
        <dbReference type="ChEBI" id="CHEBI:456216"/>
        <dbReference type="EC" id="5.6.2.4"/>
    </reaction>
</comment>
<proteinExistence type="predicted"/>
<protein>
    <recommendedName>
        <fullName evidence="12">DNA 3'-5' helicase</fullName>
        <ecNumber evidence="12">5.6.2.4</ecNumber>
    </recommendedName>
</protein>
<dbReference type="PANTHER" id="PTHR11070:SF55">
    <property type="entry name" value="DNA 3'-5' HELICASE"/>
    <property type="match status" value="1"/>
</dbReference>
<dbReference type="GO" id="GO:0005524">
    <property type="term" value="F:ATP binding"/>
    <property type="evidence" value="ECO:0007669"/>
    <property type="project" value="UniProtKB-UniRule"/>
</dbReference>
<keyword evidence="6" id="KW-0269">Exonuclease</keyword>
<dbReference type="InterPro" id="IPR011604">
    <property type="entry name" value="PDDEXK-like_dom_sf"/>
</dbReference>
<dbReference type="Pfam" id="PF00580">
    <property type="entry name" value="UvrD-helicase"/>
    <property type="match status" value="1"/>
</dbReference>
<evidence type="ECO:0000313" key="19">
    <source>
        <dbReference type="Proteomes" id="UP000199671"/>
    </source>
</evidence>
<dbReference type="SUPFAM" id="SSF52540">
    <property type="entry name" value="P-loop containing nucleoside triphosphate hydrolases"/>
    <property type="match status" value="1"/>
</dbReference>
<dbReference type="GO" id="GO:0005829">
    <property type="term" value="C:cytosol"/>
    <property type="evidence" value="ECO:0007669"/>
    <property type="project" value="TreeGrafter"/>
</dbReference>
<feature type="domain" description="UvrD-like helicase ATP-binding" evidence="16">
    <location>
        <begin position="18"/>
        <end position="357"/>
    </location>
</feature>
<keyword evidence="5 14" id="KW-0347">Helicase</keyword>
<evidence type="ECO:0000256" key="14">
    <source>
        <dbReference type="PROSITE-ProRule" id="PRU00560"/>
    </source>
</evidence>
<organism evidence="18 19">
    <name type="scientific">Actinomyces ruminicola</name>
    <dbReference type="NCBI Taxonomy" id="332524"/>
    <lineage>
        <taxon>Bacteria</taxon>
        <taxon>Bacillati</taxon>
        <taxon>Actinomycetota</taxon>
        <taxon>Actinomycetes</taxon>
        <taxon>Actinomycetales</taxon>
        <taxon>Actinomycetaceae</taxon>
        <taxon>Actinomyces</taxon>
    </lineage>
</organism>
<dbReference type="Proteomes" id="UP000199671">
    <property type="component" value="Unassembled WGS sequence"/>
</dbReference>
<dbReference type="EMBL" id="FNHU01000014">
    <property type="protein sequence ID" value="SDN13039.1"/>
    <property type="molecule type" value="Genomic_DNA"/>
</dbReference>
<dbReference type="GO" id="GO:0003677">
    <property type="term" value="F:DNA binding"/>
    <property type="evidence" value="ECO:0007669"/>
    <property type="project" value="UniProtKB-KW"/>
</dbReference>
<reference evidence="18 19" key="1">
    <citation type="submission" date="2016-10" db="EMBL/GenBank/DDBJ databases">
        <authorList>
            <person name="de Groot N.N."/>
        </authorList>
    </citation>
    <scope>NUCLEOTIDE SEQUENCE [LARGE SCALE GENOMIC DNA]</scope>
    <source>
        <strain evidence="18 19">KPR-7B</strain>
    </source>
</reference>
<evidence type="ECO:0000313" key="18">
    <source>
        <dbReference type="EMBL" id="SDN13039.1"/>
    </source>
</evidence>
<evidence type="ECO:0000259" key="17">
    <source>
        <dbReference type="PROSITE" id="PS51217"/>
    </source>
</evidence>
<keyword evidence="1" id="KW-0540">Nuclease</keyword>
<dbReference type="Gene3D" id="1.10.486.10">
    <property type="entry name" value="PCRA, domain 4"/>
    <property type="match status" value="1"/>
</dbReference>
<dbReference type="Pfam" id="PF12705">
    <property type="entry name" value="PDDEXK_1"/>
    <property type="match status" value="1"/>
</dbReference>
<dbReference type="PANTHER" id="PTHR11070">
    <property type="entry name" value="UVRD / RECB / PCRA DNA HELICASE FAMILY MEMBER"/>
    <property type="match status" value="1"/>
</dbReference>
<keyword evidence="2 14" id="KW-0547">Nucleotide-binding</keyword>
<dbReference type="InterPro" id="IPR014017">
    <property type="entry name" value="DNA_helicase_UvrD-like_C"/>
</dbReference>
<dbReference type="GO" id="GO:0043138">
    <property type="term" value="F:3'-5' DNA helicase activity"/>
    <property type="evidence" value="ECO:0007669"/>
    <property type="project" value="UniProtKB-EC"/>
</dbReference>
<dbReference type="InterPro" id="IPR027417">
    <property type="entry name" value="P-loop_NTPase"/>
</dbReference>
<evidence type="ECO:0000259" key="16">
    <source>
        <dbReference type="PROSITE" id="PS51198"/>
    </source>
</evidence>
<dbReference type="EC" id="5.6.2.4" evidence="12"/>
<feature type="binding site" evidence="14">
    <location>
        <begin position="39"/>
        <end position="46"/>
    </location>
    <ligand>
        <name>ATP</name>
        <dbReference type="ChEBI" id="CHEBI:30616"/>
    </ligand>
</feature>
<gene>
    <name evidence="18" type="ORF">SAMN04487766_11457</name>
</gene>
<evidence type="ECO:0000256" key="4">
    <source>
        <dbReference type="ARBA" id="ARBA00022801"/>
    </source>
</evidence>
<evidence type="ECO:0000256" key="13">
    <source>
        <dbReference type="ARBA" id="ARBA00048988"/>
    </source>
</evidence>
<dbReference type="InterPro" id="IPR000212">
    <property type="entry name" value="DNA_helicase_UvrD/REP"/>
</dbReference>
<evidence type="ECO:0000256" key="10">
    <source>
        <dbReference type="ARBA" id="ARBA00023235"/>
    </source>
</evidence>